<evidence type="ECO:0000256" key="4">
    <source>
        <dbReference type="ARBA" id="ARBA00022989"/>
    </source>
</evidence>
<dbReference type="InterPro" id="IPR051204">
    <property type="entry name" value="ABC_transp_perm/SBD"/>
</dbReference>
<dbReference type="Gene3D" id="1.10.3720.10">
    <property type="entry name" value="MetI-like"/>
    <property type="match status" value="1"/>
</dbReference>
<dbReference type="PANTHER" id="PTHR30177:SF4">
    <property type="entry name" value="OSMOPROTECTANT IMPORT PERMEASE PROTEIN OSMW"/>
    <property type="match status" value="1"/>
</dbReference>
<reference evidence="8" key="1">
    <citation type="journal article" date="2014" name="Int. J. Syst. Evol. Microbiol.">
        <title>Complete genome sequence of Corynebacterium casei LMG S-19264T (=DSM 44701T), isolated from a smear-ripened cheese.</title>
        <authorList>
            <consortium name="US DOE Joint Genome Institute (JGI-PGF)"/>
            <person name="Walter F."/>
            <person name="Albersmeier A."/>
            <person name="Kalinowski J."/>
            <person name="Ruckert C."/>
        </authorList>
    </citation>
    <scope>NUCLEOTIDE SEQUENCE</scope>
    <source>
        <strain evidence="8">CGMCC 4.7201</strain>
    </source>
</reference>
<dbReference type="PROSITE" id="PS50928">
    <property type="entry name" value="ABC_TM1"/>
    <property type="match status" value="1"/>
</dbReference>
<protein>
    <submittedName>
        <fullName evidence="8">ABC transporter permease</fullName>
    </submittedName>
</protein>
<comment type="subcellular location">
    <subcellularLocation>
        <location evidence="6">Cell membrane</location>
        <topology evidence="6">Multi-pass membrane protein</topology>
    </subcellularLocation>
    <subcellularLocation>
        <location evidence="1">Membrane</location>
        <topology evidence="1">Multi-pass membrane protein</topology>
    </subcellularLocation>
</comment>
<dbReference type="CDD" id="cd06261">
    <property type="entry name" value="TM_PBP2"/>
    <property type="match status" value="1"/>
</dbReference>
<gene>
    <name evidence="8" type="ORF">GCM10012280_36000</name>
</gene>
<evidence type="ECO:0000259" key="7">
    <source>
        <dbReference type="PROSITE" id="PS50928"/>
    </source>
</evidence>
<evidence type="ECO:0000313" key="8">
    <source>
        <dbReference type="EMBL" id="GGO90440.1"/>
    </source>
</evidence>
<keyword evidence="2 6" id="KW-0813">Transport</keyword>
<dbReference type="InterPro" id="IPR000515">
    <property type="entry name" value="MetI-like"/>
</dbReference>
<evidence type="ECO:0000256" key="6">
    <source>
        <dbReference type="RuleBase" id="RU363032"/>
    </source>
</evidence>
<evidence type="ECO:0000256" key="5">
    <source>
        <dbReference type="ARBA" id="ARBA00023136"/>
    </source>
</evidence>
<reference evidence="8" key="2">
    <citation type="submission" date="2020-09" db="EMBL/GenBank/DDBJ databases">
        <authorList>
            <person name="Sun Q."/>
            <person name="Zhou Y."/>
        </authorList>
    </citation>
    <scope>NUCLEOTIDE SEQUENCE</scope>
    <source>
        <strain evidence="8">CGMCC 4.7201</strain>
    </source>
</reference>
<dbReference type="RefSeq" id="WP_189132707.1">
    <property type="nucleotide sequence ID" value="NZ_BMMS01000014.1"/>
</dbReference>
<evidence type="ECO:0000313" key="9">
    <source>
        <dbReference type="Proteomes" id="UP000641932"/>
    </source>
</evidence>
<dbReference type="GO" id="GO:0055085">
    <property type="term" value="P:transmembrane transport"/>
    <property type="evidence" value="ECO:0007669"/>
    <property type="project" value="InterPro"/>
</dbReference>
<dbReference type="InterPro" id="IPR035906">
    <property type="entry name" value="MetI-like_sf"/>
</dbReference>
<dbReference type="Proteomes" id="UP000641932">
    <property type="component" value="Unassembled WGS sequence"/>
</dbReference>
<dbReference type="EMBL" id="BMMS01000014">
    <property type="protein sequence ID" value="GGO90440.1"/>
    <property type="molecule type" value="Genomic_DNA"/>
</dbReference>
<dbReference type="GO" id="GO:0031460">
    <property type="term" value="P:glycine betaine transport"/>
    <property type="evidence" value="ECO:0007669"/>
    <property type="project" value="TreeGrafter"/>
</dbReference>
<comment type="caution">
    <text evidence="8">The sequence shown here is derived from an EMBL/GenBank/DDBJ whole genome shotgun (WGS) entry which is preliminary data.</text>
</comment>
<sequence>MDRFLSYVGRHTDDLLQQGLEHATVVGTAIVIATVLGVALGVTTWDRPMGRAAAVATTGTFLTIPSFALLGLLIPLLGLGWTPTVVALVVYSLLPITRNTIVGLREVAPAILEAARGTGMGPTRTLLRVQLPLAWPLILTGIRVSTQLTVGIAAIAAYVAGPGLGNEIFDGLSRLGSKNAINQALAGTLGVIVLALAFDLLFFAVRRLTTPRGLRV</sequence>
<evidence type="ECO:0000256" key="1">
    <source>
        <dbReference type="ARBA" id="ARBA00004141"/>
    </source>
</evidence>
<feature type="transmembrane region" description="Helical" evidence="6">
    <location>
        <begin position="52"/>
        <end position="74"/>
    </location>
</feature>
<organism evidence="8 9">
    <name type="scientific">Wenjunlia tyrosinilytica</name>
    <dbReference type="NCBI Taxonomy" id="1544741"/>
    <lineage>
        <taxon>Bacteria</taxon>
        <taxon>Bacillati</taxon>
        <taxon>Actinomycetota</taxon>
        <taxon>Actinomycetes</taxon>
        <taxon>Kitasatosporales</taxon>
        <taxon>Streptomycetaceae</taxon>
        <taxon>Wenjunlia</taxon>
    </lineage>
</organism>
<dbReference type="SUPFAM" id="SSF161098">
    <property type="entry name" value="MetI-like"/>
    <property type="match status" value="1"/>
</dbReference>
<feature type="domain" description="ABC transmembrane type-1" evidence="7">
    <location>
        <begin position="19"/>
        <end position="202"/>
    </location>
</feature>
<keyword evidence="5 6" id="KW-0472">Membrane</keyword>
<dbReference type="Pfam" id="PF00528">
    <property type="entry name" value="BPD_transp_1"/>
    <property type="match status" value="1"/>
</dbReference>
<feature type="transmembrane region" description="Helical" evidence="6">
    <location>
        <begin position="20"/>
        <end position="40"/>
    </location>
</feature>
<dbReference type="AlphaFoldDB" id="A0A918DXZ6"/>
<keyword evidence="4 6" id="KW-1133">Transmembrane helix</keyword>
<comment type="similarity">
    <text evidence="6">Belongs to the binding-protein-dependent transport system permease family.</text>
</comment>
<keyword evidence="3 6" id="KW-0812">Transmembrane</keyword>
<proteinExistence type="inferred from homology"/>
<accession>A0A918DXZ6</accession>
<feature type="transmembrane region" description="Helical" evidence="6">
    <location>
        <begin position="133"/>
        <end position="160"/>
    </location>
</feature>
<evidence type="ECO:0000256" key="2">
    <source>
        <dbReference type="ARBA" id="ARBA00022448"/>
    </source>
</evidence>
<dbReference type="GO" id="GO:0005886">
    <property type="term" value="C:plasma membrane"/>
    <property type="evidence" value="ECO:0007669"/>
    <property type="project" value="UniProtKB-SubCell"/>
</dbReference>
<dbReference type="PANTHER" id="PTHR30177">
    <property type="entry name" value="GLYCINE BETAINE/L-PROLINE TRANSPORT SYSTEM PERMEASE PROTEIN PROW"/>
    <property type="match status" value="1"/>
</dbReference>
<keyword evidence="9" id="KW-1185">Reference proteome</keyword>
<feature type="transmembrane region" description="Helical" evidence="6">
    <location>
        <begin position="80"/>
        <end position="97"/>
    </location>
</feature>
<evidence type="ECO:0000256" key="3">
    <source>
        <dbReference type="ARBA" id="ARBA00022692"/>
    </source>
</evidence>
<feature type="transmembrane region" description="Helical" evidence="6">
    <location>
        <begin position="180"/>
        <end position="205"/>
    </location>
</feature>
<name>A0A918DXZ6_9ACTN</name>